<protein>
    <submittedName>
        <fullName evidence="4">3 beta-hydroxysteroid dehydrogenase/Delta 5--&gt;4-isomerase</fullName>
        <ecNumber evidence="4">5.3.3.1</ecNumber>
    </submittedName>
</protein>
<dbReference type="SMART" id="SM00822">
    <property type="entry name" value="PKS_KR"/>
    <property type="match status" value="1"/>
</dbReference>
<dbReference type="GO" id="GO:0006694">
    <property type="term" value="P:steroid biosynthetic process"/>
    <property type="evidence" value="ECO:0007669"/>
    <property type="project" value="InterPro"/>
</dbReference>
<dbReference type="InterPro" id="IPR050177">
    <property type="entry name" value="Lipid_A_modif_metabolic_enz"/>
</dbReference>
<keyword evidence="5" id="KW-1185">Reference proteome</keyword>
<dbReference type="AlphaFoldDB" id="A0A7Z7MVK5"/>
<dbReference type="InterPro" id="IPR057326">
    <property type="entry name" value="KR_dom"/>
</dbReference>
<dbReference type="Gene3D" id="3.40.50.720">
    <property type="entry name" value="NAD(P)-binding Rossmann-like Domain"/>
    <property type="match status" value="1"/>
</dbReference>
<dbReference type="InterPro" id="IPR002225">
    <property type="entry name" value="3Beta_OHSteriod_DH/Estase"/>
</dbReference>
<dbReference type="Pfam" id="PF01073">
    <property type="entry name" value="3Beta_HSD"/>
    <property type="match status" value="1"/>
</dbReference>
<dbReference type="Proteomes" id="UP000242886">
    <property type="component" value="Chromosome SDENCHOL"/>
</dbReference>
<dbReference type="PANTHER" id="PTHR43245">
    <property type="entry name" value="BIFUNCTIONAL POLYMYXIN RESISTANCE PROTEIN ARNA"/>
    <property type="match status" value="1"/>
</dbReference>
<keyword evidence="4" id="KW-0413">Isomerase</keyword>
<feature type="domain" description="Ketoreductase" evidence="3">
    <location>
        <begin position="29"/>
        <end position="188"/>
    </location>
</feature>
<evidence type="ECO:0000313" key="5">
    <source>
        <dbReference type="Proteomes" id="UP000242886"/>
    </source>
</evidence>
<dbReference type="EMBL" id="LT837803">
    <property type="protein sequence ID" value="SMB27870.1"/>
    <property type="molecule type" value="Genomic_DNA"/>
</dbReference>
<gene>
    <name evidence="4" type="ORF">SDENCHOL_20492</name>
</gene>
<reference evidence="4" key="1">
    <citation type="submission" date="2017-03" db="EMBL/GenBank/DDBJ databases">
        <authorList>
            <consortium name="AG Boll"/>
        </authorList>
    </citation>
    <scope>NUCLEOTIDE SEQUENCE [LARGE SCALE GENOMIC DNA]</scope>
    <source>
        <strain evidence="4">Chol</strain>
    </source>
</reference>
<dbReference type="GO" id="GO:0004769">
    <property type="term" value="F:steroid Delta-isomerase activity"/>
    <property type="evidence" value="ECO:0007669"/>
    <property type="project" value="UniProtKB-EC"/>
</dbReference>
<evidence type="ECO:0000256" key="2">
    <source>
        <dbReference type="ARBA" id="ARBA00023002"/>
    </source>
</evidence>
<organism evidence="4 5">
    <name type="scientific">Sterolibacterium denitrificans</name>
    <dbReference type="NCBI Taxonomy" id="157592"/>
    <lineage>
        <taxon>Bacteria</taxon>
        <taxon>Pseudomonadati</taxon>
        <taxon>Pseudomonadota</taxon>
        <taxon>Betaproteobacteria</taxon>
        <taxon>Nitrosomonadales</taxon>
        <taxon>Sterolibacteriaceae</taxon>
        <taxon>Sterolibacterium</taxon>
    </lineage>
</organism>
<name>A0A7Z7MVK5_9PROT</name>
<dbReference type="PANTHER" id="PTHR43245:SF51">
    <property type="entry name" value="SHORT CHAIN DEHYDROGENASE_REDUCTASE FAMILY 42E, MEMBER 2"/>
    <property type="match status" value="1"/>
</dbReference>
<evidence type="ECO:0000259" key="3">
    <source>
        <dbReference type="SMART" id="SM00822"/>
    </source>
</evidence>
<dbReference type="SUPFAM" id="SSF51735">
    <property type="entry name" value="NAD(P)-binding Rossmann-fold domains"/>
    <property type="match status" value="1"/>
</dbReference>
<accession>A0A7Z7MVK5</accession>
<dbReference type="EC" id="5.3.3.1" evidence="4"/>
<comment type="similarity">
    <text evidence="1">Belongs to the 3-beta-HSD family.</text>
</comment>
<dbReference type="GO" id="GO:0016616">
    <property type="term" value="F:oxidoreductase activity, acting on the CH-OH group of donors, NAD or NADP as acceptor"/>
    <property type="evidence" value="ECO:0007669"/>
    <property type="project" value="InterPro"/>
</dbReference>
<proteinExistence type="inferred from homology"/>
<sequence>MSANDNATSATPATRIPAPPVFTAERLGRRCLVTGGAGYVGRALVKRLSAAGCSVRSFDVLPHRHDVGGVANADIETRVGDLRDPDAVRAACVGIDTVFHTAALINTLSIYRPAERALVFGVNVEGTRNVLRAAAEAGVSAFVHTSSFNVALSAKAGDMAQDESAPYVADAKDLYTLSKIEAERVALAADDAHAVAPGGMRVCALRPGGIWGSDTGSMIIRSFVEQLAAGKFKVLVGDPAALTDNTHVENLVDAELLAAQALRECPQTVGGRAYNISDGEPMNGMDWFRPLVEGLGHVYPQRWLPMWLIRGVAWAAESAHRLGAPQPLLTIRGVNNLAESSRLSIERARRELGYAPRYTQANGMALLLPAARALVARSGRTA</sequence>
<dbReference type="InterPro" id="IPR036291">
    <property type="entry name" value="NAD(P)-bd_dom_sf"/>
</dbReference>
<keyword evidence="2" id="KW-0560">Oxidoreductase</keyword>
<evidence type="ECO:0000256" key="1">
    <source>
        <dbReference type="ARBA" id="ARBA00009219"/>
    </source>
</evidence>
<dbReference type="RefSeq" id="WP_154716984.1">
    <property type="nucleotide sequence ID" value="NZ_LT837803.1"/>
</dbReference>
<evidence type="ECO:0000313" key="4">
    <source>
        <dbReference type="EMBL" id="SMB27870.1"/>
    </source>
</evidence>